<dbReference type="AlphaFoldDB" id="A0A9D1L5J9"/>
<dbReference type="InterPro" id="IPR023975">
    <property type="entry name" value="Six-Cys_pep_SCIFF"/>
</dbReference>
<reference evidence="1" key="1">
    <citation type="submission" date="2020-10" db="EMBL/GenBank/DDBJ databases">
        <authorList>
            <person name="Gilroy R."/>
        </authorList>
    </citation>
    <scope>NUCLEOTIDE SEQUENCE</scope>
    <source>
        <strain evidence="1">ChiHcec3-6078</strain>
    </source>
</reference>
<evidence type="ECO:0000313" key="1">
    <source>
        <dbReference type="EMBL" id="HIU25734.1"/>
    </source>
</evidence>
<dbReference type="Pfam" id="PF13165">
    <property type="entry name" value="SCIFF"/>
    <property type="match status" value="1"/>
</dbReference>
<comment type="caution">
    <text evidence="1">The sequence shown here is derived from an EMBL/GenBank/DDBJ whole genome shotgun (WGS) entry which is preliminary data.</text>
</comment>
<accession>A0A9D1L5J9</accession>
<organism evidence="1 2">
    <name type="scientific">Candidatus Allocopromorpha excrementigallinarum</name>
    <dbReference type="NCBI Taxonomy" id="2840742"/>
    <lineage>
        <taxon>Bacteria</taxon>
        <taxon>Bacillati</taxon>
        <taxon>Bacillota</taxon>
        <taxon>Clostridia</taxon>
        <taxon>Eubacteriales</taxon>
        <taxon>Eubacteriaceae</taxon>
        <taxon>Eubacteriaceae incertae sedis</taxon>
        <taxon>Candidatus Allocopromorpha</taxon>
    </lineage>
</organism>
<dbReference type="NCBIfam" id="TIGR03973">
    <property type="entry name" value="six_Cys_in_45"/>
    <property type="match status" value="1"/>
</dbReference>
<reference evidence="1" key="2">
    <citation type="journal article" date="2021" name="PeerJ">
        <title>Extensive microbial diversity within the chicken gut microbiome revealed by metagenomics and culture.</title>
        <authorList>
            <person name="Gilroy R."/>
            <person name="Ravi A."/>
            <person name="Getino M."/>
            <person name="Pursley I."/>
            <person name="Horton D.L."/>
            <person name="Alikhan N.F."/>
            <person name="Baker D."/>
            <person name="Gharbi K."/>
            <person name="Hall N."/>
            <person name="Watson M."/>
            <person name="Adriaenssens E.M."/>
            <person name="Foster-Nyarko E."/>
            <person name="Jarju S."/>
            <person name="Secka A."/>
            <person name="Antonio M."/>
            <person name="Oren A."/>
            <person name="Chaudhuri R.R."/>
            <person name="La Ragione R."/>
            <person name="Hildebrand F."/>
            <person name="Pallen M.J."/>
        </authorList>
    </citation>
    <scope>NUCLEOTIDE SEQUENCE</scope>
    <source>
        <strain evidence="1">ChiHcec3-6078</strain>
    </source>
</reference>
<gene>
    <name evidence="1" type="primary">scfA</name>
    <name evidence="1" type="ORF">IAC50_04500</name>
</gene>
<protein>
    <submittedName>
        <fullName evidence="1">Six-cysteine ranthipeptide SCIFF</fullName>
    </submittedName>
</protein>
<dbReference type="EMBL" id="DVMP01000084">
    <property type="protein sequence ID" value="HIU25734.1"/>
    <property type="molecule type" value="Genomic_DNA"/>
</dbReference>
<evidence type="ECO:0000313" key="2">
    <source>
        <dbReference type="Proteomes" id="UP000824090"/>
    </source>
</evidence>
<dbReference type="Proteomes" id="UP000824090">
    <property type="component" value="Unassembled WGS sequence"/>
</dbReference>
<name>A0A9D1L5J9_9FIRM</name>
<proteinExistence type="predicted"/>
<sequence length="48" mass="5229">MNRIKTIKTRDLCKSMEKGGCGECQTSCQSACKTSCGVANQPCENKEK</sequence>